<dbReference type="EMBL" id="CP083444">
    <property type="protein sequence ID" value="USP02237.1"/>
    <property type="molecule type" value="Genomic_DNA"/>
</dbReference>
<evidence type="ECO:0000313" key="1">
    <source>
        <dbReference type="EMBL" id="USP02237.1"/>
    </source>
</evidence>
<organism evidence="1 2">
    <name type="scientific">Bartonella taylorii</name>
    <dbReference type="NCBI Taxonomy" id="33046"/>
    <lineage>
        <taxon>Bacteria</taxon>
        <taxon>Pseudomonadati</taxon>
        <taxon>Pseudomonadota</taxon>
        <taxon>Alphaproteobacteria</taxon>
        <taxon>Hyphomicrobiales</taxon>
        <taxon>Bartonellaceae</taxon>
        <taxon>Bartonella</taxon>
    </lineage>
</organism>
<accession>A0A9Q8YWR9</accession>
<dbReference type="AlphaFoldDB" id="A0A9Q8YWR9"/>
<gene>
    <name evidence="1" type="ORF">LAJ60_04960</name>
</gene>
<protein>
    <submittedName>
        <fullName evidence="1">Uncharacterized protein</fullName>
    </submittedName>
</protein>
<proteinExistence type="predicted"/>
<sequence>MCAYKIFQDGNVEVVSFLGKTVQQLLENLGKEELIFRTDRNIDYASLLDRRRNIYSKVNDKIVAEYIFDNHKEKGREHVFLVKKNVVPCFARSSQIQR</sequence>
<dbReference type="Proteomes" id="UP001056980">
    <property type="component" value="Chromosome"/>
</dbReference>
<name>A0A9Q8YWR9_BARTA</name>
<dbReference type="RefSeq" id="WP_252619337.1">
    <property type="nucleotide sequence ID" value="NZ_CP083444.1"/>
</dbReference>
<evidence type="ECO:0000313" key="2">
    <source>
        <dbReference type="Proteomes" id="UP001056980"/>
    </source>
</evidence>
<reference evidence="1" key="1">
    <citation type="journal article" date="2022" name="Proc. Natl. Acad. Sci. U.S.A.">
        <title>Identification of the Bartonella autotransporter CFA as a protective antigen and hypervariable target of neutralizing antibodies in mice.</title>
        <authorList>
            <person name="Siewert L.K."/>
            <person name="Korotaev A."/>
            <person name="Sedzicki J."/>
            <person name="Fromm K."/>
            <person name="Pinschewer D.D."/>
            <person name="Dehio C."/>
        </authorList>
    </citation>
    <scope>NUCLEOTIDE SEQUENCE</scope>
    <source>
        <strain evidence="1">IBS296</strain>
    </source>
</reference>
<dbReference type="KEGG" id="btay:LAJ60_04960"/>